<organism evidence="2 3">
    <name type="scientific">Sphagnurus paluster</name>
    <dbReference type="NCBI Taxonomy" id="117069"/>
    <lineage>
        <taxon>Eukaryota</taxon>
        <taxon>Fungi</taxon>
        <taxon>Dikarya</taxon>
        <taxon>Basidiomycota</taxon>
        <taxon>Agaricomycotina</taxon>
        <taxon>Agaricomycetes</taxon>
        <taxon>Agaricomycetidae</taxon>
        <taxon>Agaricales</taxon>
        <taxon>Tricholomatineae</taxon>
        <taxon>Lyophyllaceae</taxon>
        <taxon>Sphagnurus</taxon>
    </lineage>
</organism>
<evidence type="ECO:0000313" key="2">
    <source>
        <dbReference type="EMBL" id="KAG5635974.1"/>
    </source>
</evidence>
<name>A0A9P7FS16_9AGAR</name>
<reference evidence="2" key="2">
    <citation type="submission" date="2021-10" db="EMBL/GenBank/DDBJ databases">
        <title>Phylogenomics reveals ancestral predisposition of the termite-cultivated fungus Termitomyces towards a domesticated lifestyle.</title>
        <authorList>
            <person name="Auxier B."/>
            <person name="Grum-Grzhimaylo A."/>
            <person name="Cardenas M.E."/>
            <person name="Lodge J.D."/>
            <person name="Laessoe T."/>
            <person name="Pedersen O."/>
            <person name="Smith M.E."/>
            <person name="Kuyper T.W."/>
            <person name="Franco-Molano E.A."/>
            <person name="Baroni T.J."/>
            <person name="Aanen D.K."/>
        </authorList>
    </citation>
    <scope>NUCLEOTIDE SEQUENCE</scope>
    <source>
        <strain evidence="2">D49</strain>
    </source>
</reference>
<feature type="chain" id="PRO_5040410093" evidence="1">
    <location>
        <begin position="22"/>
        <end position="149"/>
    </location>
</feature>
<dbReference type="AlphaFoldDB" id="A0A9P7FS16"/>
<sequence>MFNFKALSAATFLATLLSASAAPIYTVTESPISTQTVTVRELGDPTTTIFGGIPTFVSEEESEGVETITITNTFTAPDSEPTAFKRATVTVRELGDPTTTIFGGIPTFVSEDESEGVETITITNTFSVPDSKPTAFTGGLARRMVRVRT</sequence>
<proteinExistence type="predicted"/>
<dbReference type="EMBL" id="JABCKI010005994">
    <property type="protein sequence ID" value="KAG5635974.1"/>
    <property type="molecule type" value="Genomic_DNA"/>
</dbReference>
<comment type="caution">
    <text evidence="2">The sequence shown here is derived from an EMBL/GenBank/DDBJ whole genome shotgun (WGS) entry which is preliminary data.</text>
</comment>
<gene>
    <name evidence="2" type="ORF">H0H81_009520</name>
</gene>
<keyword evidence="1" id="KW-0732">Signal</keyword>
<evidence type="ECO:0000313" key="3">
    <source>
        <dbReference type="Proteomes" id="UP000717328"/>
    </source>
</evidence>
<dbReference type="Proteomes" id="UP000717328">
    <property type="component" value="Unassembled WGS sequence"/>
</dbReference>
<accession>A0A9P7FS16</accession>
<feature type="signal peptide" evidence="1">
    <location>
        <begin position="1"/>
        <end position="21"/>
    </location>
</feature>
<keyword evidence="3" id="KW-1185">Reference proteome</keyword>
<protein>
    <submittedName>
        <fullName evidence="2">Uncharacterized protein</fullName>
    </submittedName>
</protein>
<evidence type="ECO:0000256" key="1">
    <source>
        <dbReference type="SAM" id="SignalP"/>
    </source>
</evidence>
<reference evidence="2" key="1">
    <citation type="submission" date="2021-02" db="EMBL/GenBank/DDBJ databases">
        <authorList>
            <person name="Nieuwenhuis M."/>
            <person name="Van De Peppel L.J.J."/>
        </authorList>
    </citation>
    <scope>NUCLEOTIDE SEQUENCE</scope>
    <source>
        <strain evidence="2">D49</strain>
    </source>
</reference>